<accession>A0A813WWQ5</accession>
<dbReference type="PRINTS" id="PR00785">
    <property type="entry name" value="NCTRNSLOCATR"/>
</dbReference>
<evidence type="ECO:0000259" key="9">
    <source>
        <dbReference type="PROSITE" id="PS50888"/>
    </source>
</evidence>
<evidence type="ECO:0000256" key="7">
    <source>
        <dbReference type="SAM" id="MobiDB-lite"/>
    </source>
</evidence>
<evidence type="ECO:0000313" key="11">
    <source>
        <dbReference type="EMBL" id="CAF1419649.1"/>
    </source>
</evidence>
<evidence type="ECO:0000313" key="10">
    <source>
        <dbReference type="EMBL" id="CAF0867143.1"/>
    </source>
</evidence>
<dbReference type="GO" id="GO:0005667">
    <property type="term" value="C:transcription regulator complex"/>
    <property type="evidence" value="ECO:0007669"/>
    <property type="project" value="InterPro"/>
</dbReference>
<dbReference type="PROSITE" id="PS50112">
    <property type="entry name" value="PAS"/>
    <property type="match status" value="2"/>
</dbReference>
<dbReference type="PANTHER" id="PTHR23042">
    <property type="entry name" value="CIRCADIAN PROTEIN CLOCK/ARNT/BMAL/PAS"/>
    <property type="match status" value="1"/>
</dbReference>
<dbReference type="InterPro" id="IPR036638">
    <property type="entry name" value="HLH_DNA-bd_sf"/>
</dbReference>
<keyword evidence="3" id="KW-0805">Transcription regulation</keyword>
<evidence type="ECO:0000256" key="5">
    <source>
        <dbReference type="ARBA" id="ARBA00023163"/>
    </source>
</evidence>
<feature type="domain" description="PAS" evidence="8">
    <location>
        <begin position="338"/>
        <end position="390"/>
    </location>
</feature>
<feature type="compositionally biased region" description="Acidic residues" evidence="7">
    <location>
        <begin position="19"/>
        <end position="30"/>
    </location>
</feature>
<keyword evidence="2" id="KW-0677">Repeat</keyword>
<dbReference type="Gene3D" id="3.30.450.20">
    <property type="entry name" value="PAS domain"/>
    <property type="match status" value="2"/>
</dbReference>
<evidence type="ECO:0000259" key="8">
    <source>
        <dbReference type="PROSITE" id="PS50112"/>
    </source>
</evidence>
<dbReference type="Pfam" id="PF00010">
    <property type="entry name" value="HLH"/>
    <property type="match status" value="1"/>
</dbReference>
<dbReference type="SMART" id="SM00091">
    <property type="entry name" value="PAS"/>
    <property type="match status" value="2"/>
</dbReference>
<dbReference type="InterPro" id="IPR035965">
    <property type="entry name" value="PAS-like_dom_sf"/>
</dbReference>
<keyword evidence="6" id="KW-0539">Nucleus</keyword>
<comment type="subcellular location">
    <subcellularLocation>
        <location evidence="1">Nucleus</location>
    </subcellularLocation>
</comment>
<dbReference type="GO" id="GO:0003677">
    <property type="term" value="F:DNA binding"/>
    <property type="evidence" value="ECO:0007669"/>
    <property type="project" value="UniProtKB-KW"/>
</dbReference>
<dbReference type="OrthoDB" id="71302at2759"/>
<dbReference type="SMART" id="SM00353">
    <property type="entry name" value="HLH"/>
    <property type="match status" value="1"/>
</dbReference>
<dbReference type="InterPro" id="IPR011598">
    <property type="entry name" value="bHLH_dom"/>
</dbReference>
<feature type="region of interest" description="Disordered" evidence="7">
    <location>
        <begin position="271"/>
        <end position="290"/>
    </location>
</feature>
<evidence type="ECO:0000256" key="3">
    <source>
        <dbReference type="ARBA" id="ARBA00023015"/>
    </source>
</evidence>
<dbReference type="Gene3D" id="4.10.280.10">
    <property type="entry name" value="Helix-loop-helix DNA-binding domain"/>
    <property type="match status" value="1"/>
</dbReference>
<dbReference type="GO" id="GO:0005634">
    <property type="term" value="C:nucleus"/>
    <property type="evidence" value="ECO:0007669"/>
    <property type="project" value="UniProtKB-SubCell"/>
</dbReference>
<evidence type="ECO:0000256" key="2">
    <source>
        <dbReference type="ARBA" id="ARBA00022737"/>
    </source>
</evidence>
<dbReference type="Pfam" id="PF14598">
    <property type="entry name" value="PAS_11"/>
    <property type="match status" value="1"/>
</dbReference>
<dbReference type="AlphaFoldDB" id="A0A813WWQ5"/>
<dbReference type="InterPro" id="IPR013767">
    <property type="entry name" value="PAS_fold"/>
</dbReference>
<protein>
    <submittedName>
        <fullName evidence="10">Uncharacterized protein</fullName>
    </submittedName>
</protein>
<evidence type="ECO:0000313" key="13">
    <source>
        <dbReference type="Proteomes" id="UP000663877"/>
    </source>
</evidence>
<feature type="domain" description="PAS" evidence="8">
    <location>
        <begin position="140"/>
        <end position="189"/>
    </location>
</feature>
<keyword evidence="5" id="KW-0804">Transcription</keyword>
<keyword evidence="12" id="KW-1185">Reference proteome</keyword>
<organism evidence="10 13">
    <name type="scientific">Adineta steineri</name>
    <dbReference type="NCBI Taxonomy" id="433720"/>
    <lineage>
        <taxon>Eukaryota</taxon>
        <taxon>Metazoa</taxon>
        <taxon>Spiralia</taxon>
        <taxon>Gnathifera</taxon>
        <taxon>Rotifera</taxon>
        <taxon>Eurotatoria</taxon>
        <taxon>Bdelloidea</taxon>
        <taxon>Adinetida</taxon>
        <taxon>Adinetidae</taxon>
        <taxon>Adineta</taxon>
    </lineage>
</organism>
<evidence type="ECO:0000256" key="6">
    <source>
        <dbReference type="ARBA" id="ARBA00023242"/>
    </source>
</evidence>
<feature type="region of interest" description="Disordered" evidence="7">
    <location>
        <begin position="188"/>
        <end position="207"/>
    </location>
</feature>
<dbReference type="PROSITE" id="PS50888">
    <property type="entry name" value="BHLH"/>
    <property type="match status" value="1"/>
</dbReference>
<dbReference type="InterPro" id="IPR000014">
    <property type="entry name" value="PAS"/>
</dbReference>
<reference evidence="10" key="1">
    <citation type="submission" date="2021-02" db="EMBL/GenBank/DDBJ databases">
        <authorList>
            <person name="Nowell W R."/>
        </authorList>
    </citation>
    <scope>NUCLEOTIDE SEQUENCE</scope>
</reference>
<name>A0A813WWQ5_9BILA</name>
<proteinExistence type="predicted"/>
<feature type="compositionally biased region" description="Low complexity" evidence="7">
    <location>
        <begin position="188"/>
        <end position="200"/>
    </location>
</feature>
<evidence type="ECO:0000256" key="1">
    <source>
        <dbReference type="ARBA" id="ARBA00004123"/>
    </source>
</evidence>
<feature type="compositionally biased region" description="Basic and acidic residues" evidence="7">
    <location>
        <begin position="1"/>
        <end position="18"/>
    </location>
</feature>
<dbReference type="InterPro" id="IPR001067">
    <property type="entry name" value="Nuc_translocat"/>
</dbReference>
<dbReference type="Proteomes" id="UP000663832">
    <property type="component" value="Unassembled WGS sequence"/>
</dbReference>
<dbReference type="InterPro" id="IPR050933">
    <property type="entry name" value="Circadian_TF"/>
</dbReference>
<dbReference type="EMBL" id="CAJNOI010000027">
    <property type="protein sequence ID" value="CAF0867143.1"/>
    <property type="molecule type" value="Genomic_DNA"/>
</dbReference>
<dbReference type="EMBL" id="CAJNOM010000406">
    <property type="protein sequence ID" value="CAF1419649.1"/>
    <property type="molecule type" value="Genomic_DNA"/>
</dbReference>
<dbReference type="CDD" id="cd00130">
    <property type="entry name" value="PAS"/>
    <property type="match status" value="2"/>
</dbReference>
<feature type="compositionally biased region" description="Basic residues" evidence="7">
    <location>
        <begin position="36"/>
        <end position="46"/>
    </location>
</feature>
<feature type="region of interest" description="Disordered" evidence="7">
    <location>
        <begin position="438"/>
        <end position="460"/>
    </location>
</feature>
<comment type="caution">
    <text evidence="10">The sequence shown here is derived from an EMBL/GenBank/DDBJ whole genome shotgun (WGS) entry which is preliminary data.</text>
</comment>
<feature type="region of interest" description="Disordered" evidence="7">
    <location>
        <begin position="1"/>
        <end position="51"/>
    </location>
</feature>
<dbReference type="Proteomes" id="UP000663877">
    <property type="component" value="Unassembled WGS sequence"/>
</dbReference>
<dbReference type="GO" id="GO:0005737">
    <property type="term" value="C:cytoplasm"/>
    <property type="evidence" value="ECO:0007669"/>
    <property type="project" value="InterPro"/>
</dbReference>
<sequence>MRSEQIIDDVDGRSRSEINTEEETDDEEEASQSPTTHKKTDKKRKITHSEIERRRREKMNRYIDEIAQLLPIDAAKKLDKLTVLRVAVDTIKYLKGASSKVLSSGFGKQIYLNDQELLELTLATIDQMGSYFFLIIECQKGRICYASHSTETLFGYKPAELCSQSIYDITIADDVEIIKQHLVNETKTSTSSTSSTNNDDLSNDSKPVSLITTKQNWFETGNRRAFSCRIKSKLKRSNKKPTTTTTTTNSSNDYVTVDFIGYIKQYSLIDDNPNDAKPRTSRRHSNPNILTPSDVYNAIGTNPVSCLITMGHVPKYIEETSQTHETIHTIDRIFSCKLNSDGQFTYFDKICYSLLGYTSQDLLGTNFIDFIHEDDRSKLSEIWNRVCRDRQIATSGYYRFRTRNNIYIILQTVFEPFINPWNDEVEIVVARNKLKTKSTRSHTSTSSKNDNPKNSDVNLPSTLVPTEFLRQLLP</sequence>
<dbReference type="SUPFAM" id="SSF47459">
    <property type="entry name" value="HLH, helix-loop-helix DNA-binding domain"/>
    <property type="match status" value="1"/>
</dbReference>
<dbReference type="SUPFAM" id="SSF55785">
    <property type="entry name" value="PYP-like sensor domain (PAS domain)"/>
    <property type="match status" value="2"/>
</dbReference>
<dbReference type="GO" id="GO:0046983">
    <property type="term" value="F:protein dimerization activity"/>
    <property type="evidence" value="ECO:0007669"/>
    <property type="project" value="InterPro"/>
</dbReference>
<dbReference type="NCBIfam" id="TIGR00229">
    <property type="entry name" value="sensory_box"/>
    <property type="match status" value="1"/>
</dbReference>
<keyword evidence="4" id="KW-0238">DNA-binding</keyword>
<feature type="domain" description="BHLH" evidence="9">
    <location>
        <begin position="43"/>
        <end position="94"/>
    </location>
</feature>
<dbReference type="GO" id="GO:0003700">
    <property type="term" value="F:DNA-binding transcription factor activity"/>
    <property type="evidence" value="ECO:0007669"/>
    <property type="project" value="InterPro"/>
</dbReference>
<evidence type="ECO:0000313" key="12">
    <source>
        <dbReference type="Proteomes" id="UP000663832"/>
    </source>
</evidence>
<evidence type="ECO:0000256" key="4">
    <source>
        <dbReference type="ARBA" id="ARBA00023125"/>
    </source>
</evidence>
<dbReference type="Pfam" id="PF00989">
    <property type="entry name" value="PAS"/>
    <property type="match status" value="1"/>
</dbReference>
<gene>
    <name evidence="10" type="ORF">BJG266_LOCUS8699</name>
    <name evidence="11" type="ORF">QVE165_LOCUS38145</name>
</gene>